<name>A0A9N9WTB1_9DIPT</name>
<dbReference type="PANTHER" id="PTHR21074">
    <property type="entry name" value="IQ AND UBIQUITIN-LIKE DOMAIN-CONTAINING PROTEIN"/>
    <property type="match status" value="1"/>
</dbReference>
<feature type="domain" description="IQ motif and ubiquitin-like" evidence="2">
    <location>
        <begin position="357"/>
        <end position="486"/>
    </location>
</feature>
<keyword evidence="4" id="KW-1185">Reference proteome</keyword>
<dbReference type="OrthoDB" id="10265862at2759"/>
<reference evidence="3" key="2">
    <citation type="submission" date="2022-10" db="EMBL/GenBank/DDBJ databases">
        <authorList>
            <consortium name="ENA_rothamsted_submissions"/>
            <consortium name="culmorum"/>
            <person name="King R."/>
        </authorList>
    </citation>
    <scope>NUCLEOTIDE SEQUENCE</scope>
</reference>
<gene>
    <name evidence="3" type="ORF">CHIRRI_LOCUS11161</name>
</gene>
<dbReference type="GO" id="GO:0030317">
    <property type="term" value="P:flagellated sperm motility"/>
    <property type="evidence" value="ECO:0007669"/>
    <property type="project" value="TreeGrafter"/>
</dbReference>
<sequence length="659" mass="77093">MSSVAAEINQTITVKIQIADDTENVIALNFPDNFNVENLKEDVSKKFLIKPENLLVFQNDEEIKNNHFLTELKLNDFGIIEILLKLNDVAIEDGIKLDNSVYYSSFTLPDIITVHVPFEDENGLQTTKDLVVEIENKTIKKPFLGGFFHKKTKIEYHHAFTQTGPTIDQIQKVKEEKSSRDTQTIELRQISIDTSKDESTQYFGDANETLFITTTTDNELMTNKDFETFEDLQLRINMVEKVKLIQRNFRLCRLKKCIRECASEFRRISAIKKKQEERIKQDYINANRKSENFPRTKKDFDVLFSQIATWKETETKRISKEFTGPTRVIEIQALLEKEIQLLNGIEKRRLEIQEEIQAARQDRILKQCGEPVKWIGYRNTLIEMDTIRTQRARKLTELFALLRQPMKNLDDRLRLLNDISEALCNENTSRIIELENLFERERELLRCKVSDDTLKILRERQLVVFLDVIKDDEYNKSKKSITHICEKCKAVLPVKNFAMHSKQKYYDLCQKCASLKSSKTDLSVYRAILRGIQRDERKRGAFSSFAFIIQETDVRHIIENIWHGISILSQCNVTSDLRLCRWNIDEEWSPWNCICLTDTEARIHVKCCNLESIYGEKIMAECRSRHSLAKSTYKHLKKIDSSFVESGNWHECGINDKIV</sequence>
<dbReference type="EMBL" id="OU895879">
    <property type="protein sequence ID" value="CAG9808319.1"/>
    <property type="molecule type" value="Genomic_DNA"/>
</dbReference>
<keyword evidence="1" id="KW-0175">Coiled coil</keyword>
<dbReference type="PANTHER" id="PTHR21074:SF0">
    <property type="entry name" value="IQ AND UBIQUITIN-LIKE DOMAIN-CONTAINING PROTEIN"/>
    <property type="match status" value="1"/>
</dbReference>
<dbReference type="InterPro" id="IPR057887">
    <property type="entry name" value="IQUB_helical"/>
</dbReference>
<proteinExistence type="predicted"/>
<evidence type="ECO:0000313" key="3">
    <source>
        <dbReference type="EMBL" id="CAG9808319.1"/>
    </source>
</evidence>
<reference evidence="3" key="1">
    <citation type="submission" date="2022-01" db="EMBL/GenBank/DDBJ databases">
        <authorList>
            <person name="King R."/>
        </authorList>
    </citation>
    <scope>NUCLEOTIDE SEQUENCE</scope>
</reference>
<dbReference type="Pfam" id="PF25805">
    <property type="entry name" value="IQUB"/>
    <property type="match status" value="1"/>
</dbReference>
<dbReference type="InterPro" id="IPR037695">
    <property type="entry name" value="IQUB"/>
</dbReference>
<dbReference type="GO" id="GO:0060271">
    <property type="term" value="P:cilium assembly"/>
    <property type="evidence" value="ECO:0007669"/>
    <property type="project" value="TreeGrafter"/>
</dbReference>
<dbReference type="SUPFAM" id="SSF54236">
    <property type="entry name" value="Ubiquitin-like"/>
    <property type="match status" value="1"/>
</dbReference>
<protein>
    <recommendedName>
        <fullName evidence="2">IQ motif and ubiquitin-like domain-containing protein</fullName>
    </recommendedName>
</protein>
<dbReference type="AlphaFoldDB" id="A0A9N9WTB1"/>
<accession>A0A9N9WTB1</accession>
<evidence type="ECO:0000313" key="4">
    <source>
        <dbReference type="Proteomes" id="UP001153620"/>
    </source>
</evidence>
<dbReference type="GO" id="GO:0031514">
    <property type="term" value="C:motile cilium"/>
    <property type="evidence" value="ECO:0007669"/>
    <property type="project" value="TreeGrafter"/>
</dbReference>
<dbReference type="GO" id="GO:0001669">
    <property type="term" value="C:acrosomal vesicle"/>
    <property type="evidence" value="ECO:0007669"/>
    <property type="project" value="TreeGrafter"/>
</dbReference>
<feature type="coiled-coil region" evidence="1">
    <location>
        <begin position="335"/>
        <end position="362"/>
    </location>
</feature>
<evidence type="ECO:0000256" key="1">
    <source>
        <dbReference type="SAM" id="Coils"/>
    </source>
</evidence>
<dbReference type="Proteomes" id="UP001153620">
    <property type="component" value="Chromosome 3"/>
</dbReference>
<evidence type="ECO:0000259" key="2">
    <source>
        <dbReference type="Pfam" id="PF25805"/>
    </source>
</evidence>
<organism evidence="3 4">
    <name type="scientific">Chironomus riparius</name>
    <dbReference type="NCBI Taxonomy" id="315576"/>
    <lineage>
        <taxon>Eukaryota</taxon>
        <taxon>Metazoa</taxon>
        <taxon>Ecdysozoa</taxon>
        <taxon>Arthropoda</taxon>
        <taxon>Hexapoda</taxon>
        <taxon>Insecta</taxon>
        <taxon>Pterygota</taxon>
        <taxon>Neoptera</taxon>
        <taxon>Endopterygota</taxon>
        <taxon>Diptera</taxon>
        <taxon>Nematocera</taxon>
        <taxon>Chironomoidea</taxon>
        <taxon>Chironomidae</taxon>
        <taxon>Chironominae</taxon>
        <taxon>Chironomus</taxon>
    </lineage>
</organism>
<dbReference type="InterPro" id="IPR029071">
    <property type="entry name" value="Ubiquitin-like_domsf"/>
</dbReference>